<dbReference type="Proteomes" id="UP000290189">
    <property type="component" value="Unassembled WGS sequence"/>
</dbReference>
<feature type="region of interest" description="Disordered" evidence="1">
    <location>
        <begin position="224"/>
        <end position="267"/>
    </location>
</feature>
<evidence type="ECO:0000256" key="2">
    <source>
        <dbReference type="SAM" id="SignalP"/>
    </source>
</evidence>
<reference evidence="3 4" key="1">
    <citation type="submission" date="2018-03" db="EMBL/GenBank/DDBJ databases">
        <authorList>
            <person name="Fogelqvist J."/>
        </authorList>
    </citation>
    <scope>NUCLEOTIDE SEQUENCE [LARGE SCALE GENOMIC DNA]</scope>
</reference>
<geneLocation type="mitochondrion" evidence="3"/>
<feature type="compositionally biased region" description="Polar residues" evidence="1">
    <location>
        <begin position="224"/>
        <end position="233"/>
    </location>
</feature>
<keyword evidence="2" id="KW-0732">Signal</keyword>
<name>A0A3P3Y566_PLABS</name>
<keyword evidence="3" id="KW-0496">Mitochondrion</keyword>
<evidence type="ECO:0000313" key="3">
    <source>
        <dbReference type="EMBL" id="SPQ95261.1"/>
    </source>
</evidence>
<feature type="signal peptide" evidence="2">
    <location>
        <begin position="1"/>
        <end position="21"/>
    </location>
</feature>
<feature type="compositionally biased region" description="Polar residues" evidence="1">
    <location>
        <begin position="258"/>
        <end position="267"/>
    </location>
</feature>
<protein>
    <submittedName>
        <fullName evidence="3">Uncharacterized protein</fullName>
    </submittedName>
</protein>
<evidence type="ECO:0000313" key="4">
    <source>
        <dbReference type="Proteomes" id="UP000290189"/>
    </source>
</evidence>
<gene>
    <name evidence="3" type="ORF">PLBR_LOCUS2476</name>
</gene>
<accession>A0A3P3Y566</accession>
<evidence type="ECO:0000256" key="1">
    <source>
        <dbReference type="SAM" id="MobiDB-lite"/>
    </source>
</evidence>
<sequence>MVVAALALVGVLALVGAGARGDSSEAMIEQLSARPSWSASCFDMKYSGVAVSDRRVLTVQRGAGTPDSYLATIVINETLYMNGGCNPAFAMVTNTFRLGIAKQVASPTATTPGALDIDLVPLQVVVHFESDLAASFFYTLCPGIDGFVPDEVTSLDITTSGCGAIFAGTTQCPTRYTSWALNDKLELADVFVPFNPGAACNQDNRAADLDDQPMYSPAPLATTATKVTQPSAESQPGNPSSGSGGGQAVASGTGHDATATSSASPVRTQSVTAGVAVTLLGVIAISL</sequence>
<organism evidence="3 4">
    <name type="scientific">Plasmodiophora brassicae</name>
    <name type="common">Clubroot disease agent</name>
    <dbReference type="NCBI Taxonomy" id="37360"/>
    <lineage>
        <taxon>Eukaryota</taxon>
        <taxon>Sar</taxon>
        <taxon>Rhizaria</taxon>
        <taxon>Endomyxa</taxon>
        <taxon>Phytomyxea</taxon>
        <taxon>Plasmodiophorida</taxon>
        <taxon>Plasmodiophoridae</taxon>
        <taxon>Plasmodiophora</taxon>
    </lineage>
</organism>
<proteinExistence type="predicted"/>
<dbReference type="EMBL" id="OVEO01000003">
    <property type="protein sequence ID" value="SPQ95261.1"/>
    <property type="molecule type" value="Genomic_DNA"/>
</dbReference>
<dbReference type="AlphaFoldDB" id="A0A3P3Y566"/>
<feature type="chain" id="PRO_5018286326" evidence="2">
    <location>
        <begin position="22"/>
        <end position="287"/>
    </location>
</feature>